<evidence type="ECO:0000256" key="7">
    <source>
        <dbReference type="SAM" id="SignalP"/>
    </source>
</evidence>
<keyword evidence="3 7" id="KW-0732">Signal</keyword>
<dbReference type="RefSeq" id="WP_184811042.1">
    <property type="nucleotide sequence ID" value="NZ_JACHJQ010000003.1"/>
</dbReference>
<evidence type="ECO:0000256" key="2">
    <source>
        <dbReference type="ARBA" id="ARBA00022525"/>
    </source>
</evidence>
<feature type="transmembrane region" description="Helical" evidence="6">
    <location>
        <begin position="235"/>
        <end position="255"/>
    </location>
</feature>
<name>A0A7W7VE65_9PSEU</name>
<proteinExistence type="predicted"/>
<evidence type="ECO:0000259" key="8">
    <source>
        <dbReference type="PROSITE" id="PS50847"/>
    </source>
</evidence>
<keyword evidence="6" id="KW-0472">Membrane</keyword>
<keyword evidence="6" id="KW-1133">Transmembrane helix</keyword>
<dbReference type="Proteomes" id="UP000520767">
    <property type="component" value="Unassembled WGS sequence"/>
</dbReference>
<evidence type="ECO:0000313" key="9">
    <source>
        <dbReference type="EMBL" id="MBB4906897.1"/>
    </source>
</evidence>
<organism evidence="9 10">
    <name type="scientific">Actinophytocola algeriensis</name>
    <dbReference type="NCBI Taxonomy" id="1768010"/>
    <lineage>
        <taxon>Bacteria</taxon>
        <taxon>Bacillati</taxon>
        <taxon>Actinomycetota</taxon>
        <taxon>Actinomycetes</taxon>
        <taxon>Pseudonocardiales</taxon>
        <taxon>Pseudonocardiaceae</taxon>
    </lineage>
</organism>
<feature type="chain" id="PRO_5030719467" evidence="7">
    <location>
        <begin position="24"/>
        <end position="264"/>
    </location>
</feature>
<dbReference type="EMBL" id="JACHJQ010000003">
    <property type="protein sequence ID" value="MBB4906897.1"/>
    <property type="molecule type" value="Genomic_DNA"/>
</dbReference>
<sequence>MRTLISALAATGLLLAAAPIATADETTTTTTTPTTTTPTTTTPTTTTPTTTTPTTTTPTTTTPTTTPTATTTPTTTTTTTSTTEEILGPNDLSLTGLTFAPDKKTYRPGDTFTATMTARGGALRDGWGIAGTFPAGLTVTGSTGLAAVETGKGTLKGFGEDKLDPGATATVTVTFRADAETSGPVTFRVFGGLWPDVNPDNDTVARDVVVAKATAPAPPKPAPQPKLADTGASSAVPLLAGGVLVLLGGGLLLAVRRGNSRGNT</sequence>
<evidence type="ECO:0000313" key="10">
    <source>
        <dbReference type="Proteomes" id="UP000520767"/>
    </source>
</evidence>
<evidence type="ECO:0000256" key="4">
    <source>
        <dbReference type="ARBA" id="ARBA00023088"/>
    </source>
</evidence>
<feature type="signal peptide" evidence="7">
    <location>
        <begin position="1"/>
        <end position="23"/>
    </location>
</feature>
<feature type="region of interest" description="Disordered" evidence="5">
    <location>
        <begin position="25"/>
        <end position="92"/>
    </location>
</feature>
<keyword evidence="6" id="KW-0812">Transmembrane</keyword>
<evidence type="ECO:0000256" key="6">
    <source>
        <dbReference type="SAM" id="Phobius"/>
    </source>
</evidence>
<comment type="caution">
    <text evidence="9">The sequence shown here is derived from an EMBL/GenBank/DDBJ whole genome shotgun (WGS) entry which is preliminary data.</text>
</comment>
<dbReference type="NCBIfam" id="TIGR01167">
    <property type="entry name" value="LPXTG_anchor"/>
    <property type="match status" value="1"/>
</dbReference>
<evidence type="ECO:0000256" key="5">
    <source>
        <dbReference type="SAM" id="MobiDB-lite"/>
    </source>
</evidence>
<keyword evidence="10" id="KW-1185">Reference proteome</keyword>
<accession>A0A7W7VE65</accession>
<dbReference type="AlphaFoldDB" id="A0A7W7VE65"/>
<dbReference type="PROSITE" id="PS50847">
    <property type="entry name" value="GRAM_POS_ANCHORING"/>
    <property type="match status" value="1"/>
</dbReference>
<protein>
    <submittedName>
        <fullName evidence="9">LPXTG-motif cell wall-anchored protein</fullName>
    </submittedName>
</protein>
<reference evidence="9 10" key="1">
    <citation type="submission" date="2020-08" db="EMBL/GenBank/DDBJ databases">
        <title>Genomic Encyclopedia of Type Strains, Phase III (KMG-III): the genomes of soil and plant-associated and newly described type strains.</title>
        <authorList>
            <person name="Whitman W."/>
        </authorList>
    </citation>
    <scope>NUCLEOTIDE SEQUENCE [LARGE SCALE GENOMIC DNA]</scope>
    <source>
        <strain evidence="9 10">CECT 8960</strain>
    </source>
</reference>
<keyword evidence="1" id="KW-0134">Cell wall</keyword>
<evidence type="ECO:0000256" key="1">
    <source>
        <dbReference type="ARBA" id="ARBA00022512"/>
    </source>
</evidence>
<keyword evidence="2" id="KW-0964">Secreted</keyword>
<dbReference type="InterPro" id="IPR019931">
    <property type="entry name" value="LPXTG_anchor"/>
</dbReference>
<gene>
    <name evidence="9" type="ORF">FHR82_003117</name>
</gene>
<feature type="compositionally biased region" description="Low complexity" evidence="5">
    <location>
        <begin position="25"/>
        <end position="83"/>
    </location>
</feature>
<keyword evidence="4" id="KW-0572">Peptidoglycan-anchor</keyword>
<feature type="domain" description="Gram-positive cocci surface proteins LPxTG" evidence="8">
    <location>
        <begin position="227"/>
        <end position="264"/>
    </location>
</feature>
<evidence type="ECO:0000256" key="3">
    <source>
        <dbReference type="ARBA" id="ARBA00022729"/>
    </source>
</evidence>